<organism evidence="1 2">
    <name type="scientific">Linderina pennispora</name>
    <dbReference type="NCBI Taxonomy" id="61395"/>
    <lineage>
        <taxon>Eukaryota</taxon>
        <taxon>Fungi</taxon>
        <taxon>Fungi incertae sedis</taxon>
        <taxon>Zoopagomycota</taxon>
        <taxon>Kickxellomycotina</taxon>
        <taxon>Kickxellomycetes</taxon>
        <taxon>Kickxellales</taxon>
        <taxon>Kickxellaceae</taxon>
        <taxon>Linderina</taxon>
    </lineage>
</organism>
<dbReference type="OrthoDB" id="5529877at2759"/>
<accession>A0A1Y1WK88</accession>
<keyword evidence="2" id="KW-1185">Reference proteome</keyword>
<dbReference type="EMBL" id="MCFD01000001">
    <property type="protein sequence ID" value="ORX74000.1"/>
    <property type="molecule type" value="Genomic_DNA"/>
</dbReference>
<dbReference type="Proteomes" id="UP000193922">
    <property type="component" value="Unassembled WGS sequence"/>
</dbReference>
<reference evidence="1 2" key="1">
    <citation type="submission" date="2016-07" db="EMBL/GenBank/DDBJ databases">
        <title>Pervasive Adenine N6-methylation of Active Genes in Fungi.</title>
        <authorList>
            <consortium name="DOE Joint Genome Institute"/>
            <person name="Mondo S.J."/>
            <person name="Dannebaum R.O."/>
            <person name="Kuo R.C."/>
            <person name="Labutti K."/>
            <person name="Haridas S."/>
            <person name="Kuo A."/>
            <person name="Salamov A."/>
            <person name="Ahrendt S.R."/>
            <person name="Lipzen A."/>
            <person name="Sullivan W."/>
            <person name="Andreopoulos W.B."/>
            <person name="Clum A."/>
            <person name="Lindquist E."/>
            <person name="Daum C."/>
            <person name="Ramamoorthy G.K."/>
            <person name="Gryganskyi A."/>
            <person name="Culley D."/>
            <person name="Magnuson J.K."/>
            <person name="James T.Y."/>
            <person name="O'Malley M.A."/>
            <person name="Stajich J.E."/>
            <person name="Spatafora J.W."/>
            <person name="Visel A."/>
            <person name="Grigoriev I.V."/>
        </authorList>
    </citation>
    <scope>NUCLEOTIDE SEQUENCE [LARGE SCALE GENOMIC DNA]</scope>
    <source>
        <strain evidence="1 2">ATCC 12442</strain>
    </source>
</reference>
<proteinExistence type="predicted"/>
<evidence type="ECO:0008006" key="3">
    <source>
        <dbReference type="Google" id="ProtNLM"/>
    </source>
</evidence>
<gene>
    <name evidence="1" type="ORF">DL89DRAFT_299636</name>
</gene>
<sequence length="342" mass="38641">MQPAIQHPPLLILERILFYLSPEFPLEWRDKEDAYEIVKPITHVCQSWQHISLCHKFQHVYVGTQTRPALRLAHTLNVCDKIKGVTIILQTNSIFHSPGAALLKKHILNGHTLANVTNLTFIFFGSSYKVNNPLADLYSREFSDELFRIFPSITHIGVKQSWETATTDPPSYLHNLLQRLLNGRAGSTTDEYCLSDILPFPPNAAPLQSLDISSVYKSKSVYALVRKKRSILAMSTPRTDCIHDGATAMYPQLHMLHIRTSIQYQNSMLDLVSTDGVPFSALKTLVFYGLYPFEDDTLLRGSEDSLTLLDMYISNSTIDTFCQFNLLGKSLGLSYMEISALP</sequence>
<evidence type="ECO:0000313" key="1">
    <source>
        <dbReference type="EMBL" id="ORX74000.1"/>
    </source>
</evidence>
<dbReference type="AlphaFoldDB" id="A0A1Y1WK88"/>
<evidence type="ECO:0000313" key="2">
    <source>
        <dbReference type="Proteomes" id="UP000193922"/>
    </source>
</evidence>
<protein>
    <recommendedName>
        <fullName evidence="3">F-box domain-containing protein</fullName>
    </recommendedName>
</protein>
<comment type="caution">
    <text evidence="1">The sequence shown here is derived from an EMBL/GenBank/DDBJ whole genome shotgun (WGS) entry which is preliminary data.</text>
</comment>
<dbReference type="GeneID" id="63807459"/>
<name>A0A1Y1WK88_9FUNG</name>
<dbReference type="RefSeq" id="XP_040747211.1">
    <property type="nucleotide sequence ID" value="XM_040890811.1"/>
</dbReference>